<keyword evidence="1" id="KW-0863">Zinc-finger</keyword>
<dbReference type="AlphaFoldDB" id="S3CZM2"/>
<feature type="region of interest" description="Disordered" evidence="3">
    <location>
        <begin position="370"/>
        <end position="424"/>
    </location>
</feature>
<organism evidence="5 6">
    <name type="scientific">Ophiostoma piceae (strain UAMH 11346)</name>
    <name type="common">Sap stain fungus</name>
    <dbReference type="NCBI Taxonomy" id="1262450"/>
    <lineage>
        <taxon>Eukaryota</taxon>
        <taxon>Fungi</taxon>
        <taxon>Dikarya</taxon>
        <taxon>Ascomycota</taxon>
        <taxon>Pezizomycotina</taxon>
        <taxon>Sordariomycetes</taxon>
        <taxon>Sordariomycetidae</taxon>
        <taxon>Ophiostomatales</taxon>
        <taxon>Ophiostomataceae</taxon>
        <taxon>Ophiostoma</taxon>
    </lineage>
</organism>
<feature type="zinc finger region" description="C3H1-type" evidence="1">
    <location>
        <begin position="13"/>
        <end position="40"/>
    </location>
</feature>
<name>S3CZM2_OPHP1</name>
<dbReference type="VEuPathDB" id="FungiDB:F503_02558"/>
<dbReference type="Proteomes" id="UP000016923">
    <property type="component" value="Unassembled WGS sequence"/>
</dbReference>
<protein>
    <recommendedName>
        <fullName evidence="4">C3H1-type domain-containing protein</fullName>
    </recommendedName>
</protein>
<feature type="compositionally biased region" description="Low complexity" evidence="3">
    <location>
        <begin position="370"/>
        <end position="379"/>
    </location>
</feature>
<dbReference type="OMA" id="ACHRDSH"/>
<dbReference type="OrthoDB" id="420564at2759"/>
<keyword evidence="1" id="KW-0862">Zinc</keyword>
<keyword evidence="6" id="KW-1185">Reference proteome</keyword>
<evidence type="ECO:0000313" key="5">
    <source>
        <dbReference type="EMBL" id="EPE06430.1"/>
    </source>
</evidence>
<dbReference type="PROSITE" id="PS50103">
    <property type="entry name" value="ZF_C3H1"/>
    <property type="match status" value="1"/>
</dbReference>
<dbReference type="PANTHER" id="PTHR35179">
    <property type="entry name" value="PROTEIN CBG02620"/>
    <property type="match status" value="1"/>
</dbReference>
<accession>S3CZM2</accession>
<evidence type="ECO:0000259" key="4">
    <source>
        <dbReference type="PROSITE" id="PS50103"/>
    </source>
</evidence>
<evidence type="ECO:0000256" key="2">
    <source>
        <dbReference type="SAM" id="Coils"/>
    </source>
</evidence>
<feature type="domain" description="C3H1-type" evidence="4">
    <location>
        <begin position="13"/>
        <end position="40"/>
    </location>
</feature>
<evidence type="ECO:0000313" key="6">
    <source>
        <dbReference type="Proteomes" id="UP000016923"/>
    </source>
</evidence>
<dbReference type="STRING" id="1262450.S3CZM2"/>
<dbReference type="GO" id="GO:0008270">
    <property type="term" value="F:zinc ion binding"/>
    <property type="evidence" value="ECO:0007669"/>
    <property type="project" value="UniProtKB-KW"/>
</dbReference>
<dbReference type="PANTHER" id="PTHR35179:SF2">
    <property type="entry name" value="START DOMAIN-CONTAINING PROTEIN"/>
    <property type="match status" value="1"/>
</dbReference>
<feature type="coiled-coil region" evidence="2">
    <location>
        <begin position="493"/>
        <end position="520"/>
    </location>
</feature>
<dbReference type="HOGENOM" id="CLU_038858_0_0_1"/>
<keyword evidence="1" id="KW-0479">Metal-binding</keyword>
<evidence type="ECO:0000256" key="1">
    <source>
        <dbReference type="PROSITE-ProRule" id="PRU00723"/>
    </source>
</evidence>
<dbReference type="Gene3D" id="4.10.1000.40">
    <property type="match status" value="1"/>
</dbReference>
<feature type="compositionally biased region" description="Pro residues" evidence="3">
    <location>
        <begin position="380"/>
        <end position="390"/>
    </location>
</feature>
<dbReference type="eggNOG" id="ENOG502RJIJ">
    <property type="taxonomic scope" value="Eukaryota"/>
</dbReference>
<reference evidence="5 6" key="1">
    <citation type="journal article" date="2013" name="BMC Genomics">
        <title>The genome and transcriptome of the pine saprophyte Ophiostoma piceae, and a comparison with the bark beetle-associated pine pathogen Grosmannia clavigera.</title>
        <authorList>
            <person name="Haridas S."/>
            <person name="Wang Y."/>
            <person name="Lim L."/>
            <person name="Massoumi Alamouti S."/>
            <person name="Jackman S."/>
            <person name="Docking R."/>
            <person name="Robertson G."/>
            <person name="Birol I."/>
            <person name="Bohlmann J."/>
            <person name="Breuil C."/>
        </authorList>
    </citation>
    <scope>NUCLEOTIDE SEQUENCE [LARGE SCALE GENOMIC DNA]</scope>
    <source>
        <strain evidence="5 6">UAMH 11346</strain>
    </source>
</reference>
<gene>
    <name evidence="5" type="ORF">F503_02558</name>
</gene>
<feature type="compositionally biased region" description="Acidic residues" evidence="3">
    <location>
        <begin position="407"/>
        <end position="423"/>
    </location>
</feature>
<proteinExistence type="predicted"/>
<sequence>MSASSSSTPWKRKPRKRPCGLLYNTGQCTEADCKFSHEQRDIKSWRFGSGSSRPCRYGPACDHFTARMCIYSHPSSPLSPNYRNKNSKHFTHRISTPERQKQMLDGLALAHSLHALSTTSCGPVSILEGEQEHLTIRNEHVLASYNKLGDNKIAVPGFPQKFVPPTENLIVELDADENKDPWDSKNSTAIRRTYPSYTHSLEPLVRAVQYMAPTHYSKVESADIVANAGSLYRLFHYLSSHASAAHRFDLEWRPNSGGGGTLLMQQWNDDPDHKVSYGRGNNFAQKTCHYPDEVPDFIETSFTHHRVVSYDVGSLHIVIHCEADGFYEPADVADDESADVEMADACLPTPPSTPCSTFSMPIPYTSAAHRLPPLTSPRRMPTPPMSPPMSPRLMSPPSMGSRFAILDNDEGNDDAGDGEDDNVEPVTHHTGTLDITYHPSTRTISSANMVEIKTYSKTRNKQLVISPEPQLYFGRTRQLYKAGHLSGCFEVKGDGADEQVQDMTETLQQWEQEHQDVLSRMHSVLLHVRKLASDMAAEGHTKLCLVCPGPMDSATVPMQIYIRNDATSFLPVGL</sequence>
<dbReference type="InterPro" id="IPR000571">
    <property type="entry name" value="Znf_CCCH"/>
</dbReference>
<dbReference type="EMBL" id="KE148153">
    <property type="protein sequence ID" value="EPE06430.1"/>
    <property type="molecule type" value="Genomic_DNA"/>
</dbReference>
<evidence type="ECO:0000256" key="3">
    <source>
        <dbReference type="SAM" id="MobiDB-lite"/>
    </source>
</evidence>
<keyword evidence="2" id="KW-0175">Coiled coil</keyword>